<dbReference type="HAMAP" id="MF_00272">
    <property type="entry name" value="GcvH"/>
    <property type="match status" value="1"/>
</dbReference>
<dbReference type="InterPro" id="IPR017453">
    <property type="entry name" value="GCV_H_sub"/>
</dbReference>
<accession>A0A6J4VT72</accession>
<organism evidence="6">
    <name type="scientific">uncultured Thermomicrobiales bacterium</name>
    <dbReference type="NCBI Taxonomy" id="1645740"/>
    <lineage>
        <taxon>Bacteria</taxon>
        <taxon>Pseudomonadati</taxon>
        <taxon>Thermomicrobiota</taxon>
        <taxon>Thermomicrobia</taxon>
        <taxon>Thermomicrobiales</taxon>
        <taxon>environmental samples</taxon>
    </lineage>
</organism>
<evidence type="ECO:0000256" key="1">
    <source>
        <dbReference type="ARBA" id="ARBA00009249"/>
    </source>
</evidence>
<protein>
    <recommendedName>
        <fullName evidence="3">Glycine cleavage system H protein</fullName>
    </recommendedName>
</protein>
<comment type="function">
    <text evidence="3">The glycine cleavage system catalyzes the degradation of glycine. The H protein shuttles the methylamine group of glycine from the P protein to the T protein.</text>
</comment>
<dbReference type="GO" id="GO:0009249">
    <property type="term" value="P:protein lipoylation"/>
    <property type="evidence" value="ECO:0007669"/>
    <property type="project" value="TreeGrafter"/>
</dbReference>
<dbReference type="SUPFAM" id="SSF51230">
    <property type="entry name" value="Single hybrid motif"/>
    <property type="match status" value="1"/>
</dbReference>
<dbReference type="NCBIfam" id="TIGR00527">
    <property type="entry name" value="gcvH"/>
    <property type="match status" value="1"/>
</dbReference>
<dbReference type="GO" id="GO:0005960">
    <property type="term" value="C:glycine cleavage complex"/>
    <property type="evidence" value="ECO:0007669"/>
    <property type="project" value="InterPro"/>
</dbReference>
<feature type="domain" description="Lipoyl-binding" evidence="5">
    <location>
        <begin position="22"/>
        <end position="104"/>
    </location>
</feature>
<comment type="subunit">
    <text evidence="3">The glycine cleavage system is composed of four proteins: P, T, L and H.</text>
</comment>
<dbReference type="EMBL" id="CADCWJ010000831">
    <property type="protein sequence ID" value="CAA9584699.1"/>
    <property type="molecule type" value="Genomic_DNA"/>
</dbReference>
<dbReference type="AlphaFoldDB" id="A0A6J4VT72"/>
<dbReference type="InterPro" id="IPR000089">
    <property type="entry name" value="Biotin_lipoyl"/>
</dbReference>
<dbReference type="CDD" id="cd06848">
    <property type="entry name" value="GCS_H"/>
    <property type="match status" value="1"/>
</dbReference>
<gene>
    <name evidence="3" type="primary">gcvH</name>
    <name evidence="6" type="ORF">AVDCRST_MAG87-3803</name>
</gene>
<keyword evidence="2 3" id="KW-0450">Lipoyl</keyword>
<evidence type="ECO:0000259" key="5">
    <source>
        <dbReference type="PROSITE" id="PS50968"/>
    </source>
</evidence>
<proteinExistence type="inferred from homology"/>
<dbReference type="NCBIfam" id="NF002270">
    <property type="entry name" value="PRK01202.1"/>
    <property type="match status" value="1"/>
</dbReference>
<dbReference type="PANTHER" id="PTHR11715">
    <property type="entry name" value="GLYCINE CLEAVAGE SYSTEM H PROTEIN"/>
    <property type="match status" value="1"/>
</dbReference>
<feature type="modified residue" description="N6-lipoyllysine" evidence="3 4">
    <location>
        <position position="63"/>
    </location>
</feature>
<evidence type="ECO:0000256" key="3">
    <source>
        <dbReference type="HAMAP-Rule" id="MF_00272"/>
    </source>
</evidence>
<dbReference type="InterPro" id="IPR011053">
    <property type="entry name" value="Single_hybrid_motif"/>
</dbReference>
<name>A0A6J4VT72_9BACT</name>
<evidence type="ECO:0000256" key="4">
    <source>
        <dbReference type="PIRSR" id="PIRSR617453-50"/>
    </source>
</evidence>
<evidence type="ECO:0000313" key="6">
    <source>
        <dbReference type="EMBL" id="CAA9584699.1"/>
    </source>
</evidence>
<comment type="cofactor">
    <cofactor evidence="3">
        <name>(R)-lipoate</name>
        <dbReference type="ChEBI" id="CHEBI:83088"/>
    </cofactor>
    <text evidence="3">Binds 1 lipoyl cofactor covalently.</text>
</comment>
<dbReference type="PANTHER" id="PTHR11715:SF3">
    <property type="entry name" value="GLYCINE CLEAVAGE SYSTEM H PROTEIN-RELATED"/>
    <property type="match status" value="1"/>
</dbReference>
<dbReference type="InterPro" id="IPR003016">
    <property type="entry name" value="2-oxoA_DH_lipoyl-BS"/>
</dbReference>
<dbReference type="Gene3D" id="2.40.50.100">
    <property type="match status" value="1"/>
</dbReference>
<evidence type="ECO:0000256" key="2">
    <source>
        <dbReference type="ARBA" id="ARBA00022823"/>
    </source>
</evidence>
<sequence>MSAPANLKYTKTHEWVLVEGDVGTVGITDHAQQELGDVTYLELPDTGESVSAGEPFGVVESVKAATDIYAPLDGEVVERNDGVIDAPEVVNSSPYEGAWLIKVRISDPAQLDSLMDPAEYSTYAESASH</sequence>
<comment type="similarity">
    <text evidence="1 3">Belongs to the GcvH family.</text>
</comment>
<dbReference type="InterPro" id="IPR033753">
    <property type="entry name" value="GCV_H/Fam206"/>
</dbReference>
<dbReference type="InterPro" id="IPR002930">
    <property type="entry name" value="GCV_H"/>
</dbReference>
<dbReference type="PROSITE" id="PS00189">
    <property type="entry name" value="LIPOYL"/>
    <property type="match status" value="1"/>
</dbReference>
<dbReference type="GO" id="GO:0019464">
    <property type="term" value="P:glycine decarboxylation via glycine cleavage system"/>
    <property type="evidence" value="ECO:0007669"/>
    <property type="project" value="UniProtKB-UniRule"/>
</dbReference>
<dbReference type="Pfam" id="PF01597">
    <property type="entry name" value="GCV_H"/>
    <property type="match status" value="1"/>
</dbReference>
<dbReference type="PROSITE" id="PS50968">
    <property type="entry name" value="BIOTINYL_LIPOYL"/>
    <property type="match status" value="1"/>
</dbReference>
<reference evidence="6" key="1">
    <citation type="submission" date="2020-02" db="EMBL/GenBank/DDBJ databases">
        <authorList>
            <person name="Meier V. D."/>
        </authorList>
    </citation>
    <scope>NUCLEOTIDE SEQUENCE</scope>
    <source>
        <strain evidence="6">AVDCRST_MAG87</strain>
    </source>
</reference>
<dbReference type="GO" id="GO:0005737">
    <property type="term" value="C:cytoplasm"/>
    <property type="evidence" value="ECO:0007669"/>
    <property type="project" value="TreeGrafter"/>
</dbReference>